<sequence length="435" mass="46483">MSLDAETRRLPGSDLDDLIAVARPALFVAALALVWVTLDPFANLGDTEMLELASGREGLTYFAFGLIAVASVGLVFATQARILLALVTPFTLALGAWLLVTVVTSQDFSSSLKRFVLFGFVAAITASLFLLPNGRRQLGLLLLIAMGGLLALSYLGVALLPMNAIHQATDVMEDKLAGDWRGVFSHKNNAGAIFAMGVFMGIHGARIGYKAAGIAIAVLSALFVVFAGAKSALMLLVVTLIISGLVTVVRSNVLRALLVAAPLVTLLVLGPGTVLNDTLASIVRALPVDATFTGRSDIWVMAFDHIAQRPLTGYGYGAFWTLESTKFGSEDLENWAGSAAHAHNGYIEAALNLGIPGLILVVLVMVVQPFRDFTRAGSQGADPALTMMLLQIWLFGIYLSVMESFLFTRVDSIWITFLFAVFGLRYVARFPGVRA</sequence>
<keyword evidence="3 5" id="KW-1133">Transmembrane helix</keyword>
<feature type="domain" description="O-antigen ligase-related" evidence="6">
    <location>
        <begin position="216"/>
        <end position="361"/>
    </location>
</feature>
<evidence type="ECO:0000259" key="6">
    <source>
        <dbReference type="Pfam" id="PF04932"/>
    </source>
</evidence>
<dbReference type="OrthoDB" id="4391260at2"/>
<evidence type="ECO:0000256" key="1">
    <source>
        <dbReference type="ARBA" id="ARBA00004141"/>
    </source>
</evidence>
<feature type="transmembrane region" description="Helical" evidence="5">
    <location>
        <begin position="388"/>
        <end position="406"/>
    </location>
</feature>
<evidence type="ECO:0000256" key="3">
    <source>
        <dbReference type="ARBA" id="ARBA00022989"/>
    </source>
</evidence>
<dbReference type="Proteomes" id="UP000298588">
    <property type="component" value="Chromosome"/>
</dbReference>
<feature type="transmembrane region" description="Helical" evidence="5">
    <location>
        <begin position="256"/>
        <end position="275"/>
    </location>
</feature>
<dbReference type="InterPro" id="IPR051533">
    <property type="entry name" value="WaaL-like"/>
</dbReference>
<evidence type="ECO:0000313" key="8">
    <source>
        <dbReference type="Proteomes" id="UP000298588"/>
    </source>
</evidence>
<feature type="transmembrane region" description="Helical" evidence="5">
    <location>
        <begin position="59"/>
        <end position="76"/>
    </location>
</feature>
<keyword evidence="7" id="KW-0436">Ligase</keyword>
<feature type="transmembrane region" description="Helical" evidence="5">
    <location>
        <begin position="115"/>
        <end position="132"/>
    </location>
</feature>
<protein>
    <submittedName>
        <fullName evidence="7">O-antigen ligase family protein</fullName>
    </submittedName>
</protein>
<organism evidence="7 8">
    <name type="scientific">Phreatobacter aquaticus</name>
    <dbReference type="NCBI Taxonomy" id="2570229"/>
    <lineage>
        <taxon>Bacteria</taxon>
        <taxon>Pseudomonadati</taxon>
        <taxon>Pseudomonadota</taxon>
        <taxon>Alphaproteobacteria</taxon>
        <taxon>Hyphomicrobiales</taxon>
        <taxon>Phreatobacteraceae</taxon>
        <taxon>Phreatobacter</taxon>
    </lineage>
</organism>
<feature type="transmembrane region" description="Helical" evidence="5">
    <location>
        <begin position="82"/>
        <end position="103"/>
    </location>
</feature>
<comment type="subcellular location">
    <subcellularLocation>
        <location evidence="1">Membrane</location>
        <topology evidence="1">Multi-pass membrane protein</topology>
    </subcellularLocation>
</comment>
<dbReference type="InterPro" id="IPR007016">
    <property type="entry name" value="O-antigen_ligase-rel_domated"/>
</dbReference>
<feature type="transmembrane region" description="Helical" evidence="5">
    <location>
        <begin position="138"/>
        <end position="160"/>
    </location>
</feature>
<keyword evidence="4 5" id="KW-0472">Membrane</keyword>
<dbReference type="EMBL" id="CP039865">
    <property type="protein sequence ID" value="QCK88529.1"/>
    <property type="molecule type" value="Genomic_DNA"/>
</dbReference>
<keyword evidence="8" id="KW-1185">Reference proteome</keyword>
<accession>A0A4D7QT06</accession>
<feature type="transmembrane region" description="Helical" evidence="5">
    <location>
        <begin position="20"/>
        <end position="38"/>
    </location>
</feature>
<proteinExistence type="predicted"/>
<dbReference type="PANTHER" id="PTHR37422:SF21">
    <property type="entry name" value="EXOQ-LIKE PROTEIN"/>
    <property type="match status" value="1"/>
</dbReference>
<dbReference type="KEGG" id="paqt:E8L99_23595"/>
<feature type="transmembrane region" description="Helical" evidence="5">
    <location>
        <begin position="349"/>
        <end position="367"/>
    </location>
</feature>
<gene>
    <name evidence="7" type="ORF">E8L99_23595</name>
</gene>
<feature type="transmembrane region" description="Helical" evidence="5">
    <location>
        <begin position="412"/>
        <end position="428"/>
    </location>
</feature>
<keyword evidence="2 5" id="KW-0812">Transmembrane</keyword>
<dbReference type="AlphaFoldDB" id="A0A4D7QT06"/>
<dbReference type="Pfam" id="PF04932">
    <property type="entry name" value="Wzy_C"/>
    <property type="match status" value="1"/>
</dbReference>
<name>A0A4D7QT06_9HYPH</name>
<dbReference type="PANTHER" id="PTHR37422">
    <property type="entry name" value="TEICHURONIC ACID BIOSYNTHESIS PROTEIN TUAE"/>
    <property type="match status" value="1"/>
</dbReference>
<evidence type="ECO:0000313" key="7">
    <source>
        <dbReference type="EMBL" id="QCK88529.1"/>
    </source>
</evidence>
<dbReference type="RefSeq" id="WP_137101855.1">
    <property type="nucleotide sequence ID" value="NZ_CP039865.1"/>
</dbReference>
<dbReference type="GO" id="GO:0016874">
    <property type="term" value="F:ligase activity"/>
    <property type="evidence" value="ECO:0007669"/>
    <property type="project" value="UniProtKB-KW"/>
</dbReference>
<evidence type="ECO:0000256" key="2">
    <source>
        <dbReference type="ARBA" id="ARBA00022692"/>
    </source>
</evidence>
<evidence type="ECO:0000256" key="5">
    <source>
        <dbReference type="SAM" id="Phobius"/>
    </source>
</evidence>
<dbReference type="GO" id="GO:0016020">
    <property type="term" value="C:membrane"/>
    <property type="evidence" value="ECO:0007669"/>
    <property type="project" value="UniProtKB-SubCell"/>
</dbReference>
<evidence type="ECO:0000256" key="4">
    <source>
        <dbReference type="ARBA" id="ARBA00023136"/>
    </source>
</evidence>
<reference evidence="7 8" key="1">
    <citation type="submission" date="2019-04" db="EMBL/GenBank/DDBJ databases">
        <title>Phreatobacter aquaticus sp. nov.</title>
        <authorList>
            <person name="Choi A."/>
            <person name="Baek K."/>
        </authorList>
    </citation>
    <scope>NUCLEOTIDE SEQUENCE [LARGE SCALE GENOMIC DNA]</scope>
    <source>
        <strain evidence="7 8">NMCR1094</strain>
    </source>
</reference>